<evidence type="ECO:0000313" key="3">
    <source>
        <dbReference type="EMBL" id="KZZ92245.1"/>
    </source>
</evidence>
<dbReference type="EMBL" id="AZGZ01000011">
    <property type="protein sequence ID" value="KZZ92245.1"/>
    <property type="molecule type" value="Genomic_DNA"/>
</dbReference>
<protein>
    <submittedName>
        <fullName evidence="3">Beta-glucuronidase</fullName>
    </submittedName>
</protein>
<name>A0A167Z6P9_9EURO</name>
<dbReference type="SUPFAM" id="SSF51445">
    <property type="entry name" value="(Trans)glycosidases"/>
    <property type="match status" value="1"/>
</dbReference>
<dbReference type="Gene3D" id="3.20.20.80">
    <property type="entry name" value="Glycosidases"/>
    <property type="match status" value="1"/>
</dbReference>
<dbReference type="Proteomes" id="UP000242877">
    <property type="component" value="Unassembled WGS sequence"/>
</dbReference>
<dbReference type="PANTHER" id="PTHR36183:SF2">
    <property type="entry name" value="BETA-GLUCURONIDASE C-TERMINAL DOMAIN-CONTAINING PROTEIN"/>
    <property type="match status" value="1"/>
</dbReference>
<feature type="chain" id="PRO_5007894940" evidence="1">
    <location>
        <begin position="19"/>
        <end position="550"/>
    </location>
</feature>
<organism evidence="3 4">
    <name type="scientific">Ascosphaera apis ARSEF 7405</name>
    <dbReference type="NCBI Taxonomy" id="392613"/>
    <lineage>
        <taxon>Eukaryota</taxon>
        <taxon>Fungi</taxon>
        <taxon>Dikarya</taxon>
        <taxon>Ascomycota</taxon>
        <taxon>Pezizomycotina</taxon>
        <taxon>Eurotiomycetes</taxon>
        <taxon>Eurotiomycetidae</taxon>
        <taxon>Onygenales</taxon>
        <taxon>Ascosphaeraceae</taxon>
        <taxon>Ascosphaera</taxon>
    </lineage>
</organism>
<dbReference type="AlphaFoldDB" id="A0A167Z6P9"/>
<evidence type="ECO:0000256" key="1">
    <source>
        <dbReference type="SAM" id="SignalP"/>
    </source>
</evidence>
<keyword evidence="1" id="KW-0732">Signal</keyword>
<dbReference type="OrthoDB" id="2831684at2759"/>
<dbReference type="InterPro" id="IPR031728">
    <property type="entry name" value="GlcAase_C"/>
</dbReference>
<dbReference type="InterPro" id="IPR013780">
    <property type="entry name" value="Glyco_hydro_b"/>
</dbReference>
<reference evidence="3 4" key="1">
    <citation type="journal article" date="2016" name="Genome Biol. Evol.">
        <title>Divergent and convergent evolution of fungal pathogenicity.</title>
        <authorList>
            <person name="Shang Y."/>
            <person name="Xiao G."/>
            <person name="Zheng P."/>
            <person name="Cen K."/>
            <person name="Zhan S."/>
            <person name="Wang C."/>
        </authorList>
    </citation>
    <scope>NUCLEOTIDE SEQUENCE [LARGE SCALE GENOMIC DNA]</scope>
    <source>
        <strain evidence="3 4">ARSEF 7405</strain>
    </source>
</reference>
<keyword evidence="4" id="KW-1185">Reference proteome</keyword>
<proteinExistence type="predicted"/>
<dbReference type="Pfam" id="PF16862">
    <property type="entry name" value="Glyco_hydro_79C"/>
    <property type="match status" value="1"/>
</dbReference>
<evidence type="ECO:0000259" key="2">
    <source>
        <dbReference type="Pfam" id="PF16862"/>
    </source>
</evidence>
<dbReference type="InterPro" id="IPR052974">
    <property type="entry name" value="GH79_Enzymes"/>
</dbReference>
<dbReference type="InterPro" id="IPR017853">
    <property type="entry name" value="GH"/>
</dbReference>
<comment type="caution">
    <text evidence="3">The sequence shown here is derived from an EMBL/GenBank/DDBJ whole genome shotgun (WGS) entry which is preliminary data.</text>
</comment>
<dbReference type="VEuPathDB" id="FungiDB:AAP_02900"/>
<dbReference type="Gene3D" id="2.60.40.1180">
    <property type="entry name" value="Golgi alpha-mannosidase II"/>
    <property type="match status" value="1"/>
</dbReference>
<dbReference type="PANTHER" id="PTHR36183">
    <property type="entry name" value="BETA-GLUCURONIDASE"/>
    <property type="match status" value="1"/>
</dbReference>
<gene>
    <name evidence="3" type="ORF">AAP_02900</name>
</gene>
<feature type="signal peptide" evidence="1">
    <location>
        <begin position="1"/>
        <end position="18"/>
    </location>
</feature>
<accession>A0A167Z6P9</accession>
<sequence>MALQKTALFLLAAGIATGAPTSPSRDGITVPLSVPNTAAAPILQPFLGYSIEFFFWPDFAGNLTHPNAFSNNLLDNLGQLQGEKPYIRVGGNTQDLAIFDAGLPTATAGTIDNSTTFKDYPLHVKIGPSFFESYHTFPNTKYSHGFNLAANGTLGEKTTNETVPFACKALANGRLAYWEIGNEPDHFPTVNKTTNYPLRPESWKEKDYVSDWLARSRLIRERMRMDCPDIQEDEIRFLAPSFAEKEKLVLDPVKVWGKERLGRDTDIVLNSMHNYIDGANQPGVTLANTLLNHTKLKSSLSHHLEIRDKIQANTSGKHVPYILGETNSLYQQGAPALSDSFGAALWNVDFSLYLASKGIGRVHMHHGTDYRYNSWQPVQTEKTSIGTKGPYYGNIMTAAMMGGDGLNDVRITELQLGKSKNEEKEVAYAAYVGDQLKRVAVVNMMQYNYTDTPTGEKKVPTGNDTRPTESYSFKLSSGGRPALVQRLMANGSDAITGITFDGWSYNYELAQGRPVRLANVTVGELVWPDRNGFVEVTLPHSSAAIVTPYL</sequence>
<feature type="domain" description="Beta-glucuronidase C-terminal" evidence="2">
    <location>
        <begin position="427"/>
        <end position="545"/>
    </location>
</feature>
<evidence type="ECO:0000313" key="4">
    <source>
        <dbReference type="Proteomes" id="UP000242877"/>
    </source>
</evidence>